<reference evidence="2 3" key="1">
    <citation type="submission" date="2016-03" db="EMBL/GenBank/DDBJ databases">
        <title>EvidentialGene: Evidence-directed Construction of Genes on Genomes.</title>
        <authorList>
            <person name="Gilbert D.G."/>
            <person name="Choi J.-H."/>
            <person name="Mockaitis K."/>
            <person name="Colbourne J."/>
            <person name="Pfrender M."/>
        </authorList>
    </citation>
    <scope>NUCLEOTIDE SEQUENCE [LARGE SCALE GENOMIC DNA]</scope>
    <source>
        <strain evidence="2 3">Xinb3</strain>
        <tissue evidence="2">Complete organism</tissue>
    </source>
</reference>
<evidence type="ECO:0000313" key="2">
    <source>
        <dbReference type="EMBL" id="KZS07325.1"/>
    </source>
</evidence>
<dbReference type="STRING" id="35525.A0A164Q0R5"/>
<dbReference type="EMBL" id="LRGB01002489">
    <property type="protein sequence ID" value="KZS07325.1"/>
    <property type="molecule type" value="Genomic_DNA"/>
</dbReference>
<name>A0A164Q0R5_9CRUS</name>
<protein>
    <recommendedName>
        <fullName evidence="4">Reverse transcriptase Ty1/copia-type domain-containing protein</fullName>
    </recommendedName>
</protein>
<feature type="region of interest" description="Disordered" evidence="1">
    <location>
        <begin position="398"/>
        <end position="431"/>
    </location>
</feature>
<comment type="caution">
    <text evidence="2">The sequence shown here is derived from an EMBL/GenBank/DDBJ whole genome shotgun (WGS) entry which is preliminary data.</text>
</comment>
<sequence length="877" mass="99190">MVSYLNQKFEITAVPADLFVGIVLTRDRANRQIYLSISQFMDKILTKIQLNATLSISFPVLKGSPRLSMFASPSSPADVQTMADLPFREFVGCLMYAALTVRFDIAFTAGQLAQHCQNPGLEHWKAAIRVFRYLKVTFNHRLCFGGNDSNYHVLVGYSDADYTGDTDTRRSTSGYVLILNGGAVTWSSRRQAIVALSTMQSEYIAASESTREAVWLLLDILGTTQILPTLIRCDNESAIGLADNPLAHKRAKHVEVRYHCIREQVESTTKTKKIDFIDKMDKNKLYQSFYDAYVKANPTKSKKDCQEYVMKKWNEIKNDSNLSSKCNNLLAQFKAVAMQKKEFLPDSNQFDEPDDGAVVDKSINEKPSGPTSSLNQSLLSKTQEKEFKSKKLKKIELEKKLKKKRDDQRRSQKARDDKKKKVRDQAGRPRLEADQPLLLKAIVDLALHGTASHEKRQSDIYRSIKTRDQLADQLRREGFKISRSGLYIRLLPNRSSSLEGQRHVSTVPVKLIRAQNDKHVKHIDGPFCTATIRHLEELASTLVPDEVCFISQDDNLPDHDWVVAERHKLIPSVYGGINIQPNGLGDRQAVRYSGPTYIAIRSGKHSSSTAFSHAFDFEKLLLLPEFDSTTKSGVERLVKPIFVFTVDGGPDENPPYHKVIKVAIYHFVKHDLDALFIATNAPGRSASNRVERKMAPLSKELSGQILPHDHFGSHLDNRGQTIDLDLEEKNFAFAGTVLAEIWSKMVEDNFPMVAEYVNRGTSELLEAKLLNKDQNWCDVHIRSSQYFTQIVKCADVRCCSKPRSSYFNIVQERFLLPPLPFVQTSEGLCVPERPNDMSSHTNSPSLFLAQSLKIDHLIPRSANKYKQILPICANFTE</sequence>
<proteinExistence type="predicted"/>
<gene>
    <name evidence="2" type="ORF">APZ42_028979</name>
</gene>
<accession>A0A164Q0R5</accession>
<evidence type="ECO:0008006" key="4">
    <source>
        <dbReference type="Google" id="ProtNLM"/>
    </source>
</evidence>
<evidence type="ECO:0000256" key="1">
    <source>
        <dbReference type="SAM" id="MobiDB-lite"/>
    </source>
</evidence>
<keyword evidence="3" id="KW-1185">Reference proteome</keyword>
<dbReference type="CDD" id="cd09272">
    <property type="entry name" value="RNase_HI_RT_Ty1"/>
    <property type="match status" value="1"/>
</dbReference>
<dbReference type="PANTHER" id="PTHR46954">
    <property type="entry name" value="C2H2-TYPE DOMAIN-CONTAINING PROTEIN"/>
    <property type="match status" value="1"/>
</dbReference>
<dbReference type="AlphaFoldDB" id="A0A164Q0R5"/>
<organism evidence="2 3">
    <name type="scientific">Daphnia magna</name>
    <dbReference type="NCBI Taxonomy" id="35525"/>
    <lineage>
        <taxon>Eukaryota</taxon>
        <taxon>Metazoa</taxon>
        <taxon>Ecdysozoa</taxon>
        <taxon>Arthropoda</taxon>
        <taxon>Crustacea</taxon>
        <taxon>Branchiopoda</taxon>
        <taxon>Diplostraca</taxon>
        <taxon>Cladocera</taxon>
        <taxon>Anomopoda</taxon>
        <taxon>Daphniidae</taxon>
        <taxon>Daphnia</taxon>
    </lineage>
</organism>
<feature type="region of interest" description="Disordered" evidence="1">
    <location>
        <begin position="344"/>
        <end position="386"/>
    </location>
</feature>
<evidence type="ECO:0000313" key="3">
    <source>
        <dbReference type="Proteomes" id="UP000076858"/>
    </source>
</evidence>
<feature type="compositionally biased region" description="Polar residues" evidence="1">
    <location>
        <begin position="369"/>
        <end position="379"/>
    </location>
</feature>
<dbReference type="PANTHER" id="PTHR46954:SF1">
    <property type="entry name" value="C2H2-TYPE DOMAIN-CONTAINING PROTEIN"/>
    <property type="match status" value="1"/>
</dbReference>
<dbReference type="Proteomes" id="UP000076858">
    <property type="component" value="Unassembled WGS sequence"/>
</dbReference>
<dbReference type="OrthoDB" id="6371737at2759"/>